<evidence type="ECO:0000313" key="11">
    <source>
        <dbReference type="EMBL" id="KAE8389474.1"/>
    </source>
</evidence>
<evidence type="ECO:0000256" key="9">
    <source>
        <dbReference type="RuleBase" id="RU000461"/>
    </source>
</evidence>
<accession>A0A5N7C5S8</accession>
<dbReference type="InterPro" id="IPR001128">
    <property type="entry name" value="Cyt_P450"/>
</dbReference>
<dbReference type="InterPro" id="IPR017972">
    <property type="entry name" value="Cyt_P450_CS"/>
</dbReference>
<keyword evidence="4 8" id="KW-0479">Metal-binding</keyword>
<feature type="binding site" description="axial binding residue" evidence="8">
    <location>
        <position position="456"/>
    </location>
    <ligand>
        <name>heme</name>
        <dbReference type="ChEBI" id="CHEBI:30413"/>
    </ligand>
    <ligandPart>
        <name>Fe</name>
        <dbReference type="ChEBI" id="CHEBI:18248"/>
    </ligandPart>
</feature>
<keyword evidence="10" id="KW-0472">Membrane</keyword>
<keyword evidence="6 8" id="KW-0408">Iron</keyword>
<dbReference type="PANTHER" id="PTHR46206">
    <property type="entry name" value="CYTOCHROME P450"/>
    <property type="match status" value="1"/>
</dbReference>
<dbReference type="InterPro" id="IPR036396">
    <property type="entry name" value="Cyt_P450_sf"/>
</dbReference>
<dbReference type="PRINTS" id="PR00465">
    <property type="entry name" value="EP450IV"/>
</dbReference>
<keyword evidence="5 9" id="KW-0560">Oxidoreductase</keyword>
<keyword evidence="10" id="KW-0812">Transmembrane</keyword>
<dbReference type="EMBL" id="ML735265">
    <property type="protein sequence ID" value="KAE8389474.1"/>
    <property type="molecule type" value="Genomic_DNA"/>
</dbReference>
<evidence type="ECO:0000256" key="8">
    <source>
        <dbReference type="PIRSR" id="PIRSR602403-1"/>
    </source>
</evidence>
<evidence type="ECO:0000256" key="2">
    <source>
        <dbReference type="ARBA" id="ARBA00010617"/>
    </source>
</evidence>
<feature type="transmembrane region" description="Helical" evidence="10">
    <location>
        <begin position="20"/>
        <end position="41"/>
    </location>
</feature>
<dbReference type="AlphaFoldDB" id="A0A5N7C5S8"/>
<dbReference type="GO" id="GO:0004497">
    <property type="term" value="F:monooxygenase activity"/>
    <property type="evidence" value="ECO:0007669"/>
    <property type="project" value="UniProtKB-KW"/>
</dbReference>
<comment type="similarity">
    <text evidence="2 9">Belongs to the cytochrome P450 family.</text>
</comment>
<dbReference type="InterPro" id="IPR002403">
    <property type="entry name" value="Cyt_P450_E_grp-IV"/>
</dbReference>
<sequence length="522" mass="59368">MNAYNPNASRKADMLVWPIQHVLVGLLVFTAFWVFTGGYSFRSKIPLINPRNPFDLGYNKARKQALFDTPNMIKHGLTKFRVFRIMTYDGCQLVLAPEFAKEIRNSSFLSIDRFIAQRFHADIKGFEPYKQITASKRLFTDVIRAKLMQPLVTLIKPMSDEVVIALQAEWTDSPEWRCLALRPHISMIIAQLSSRIFLGEQFCRNSNWLNIAVHYTTDSVIASNELRVWPKALRHIMAQCLPSCRKIRAQLQEARNVIIPILKERQISKEAALREGKPSYIYDDAFEWMIEHARGRPYDPVMAQLALAAVGIHSTSDMLIQALYDLCGRDELVQALRDEVISVIQQEGLTISALQKLQLMDSTLKESQRLKPVQVAGMQRIADDNFVLSDGTTIQKDTTVIVSSARMWDSSVYPDPETFDAYRFLKMRQRPGNETYSQVTTPTPDHLGWGLGKHACPGRIFAVSEVKLVLCHILLKYDFKLADGMIPRPVSFGTALMADPNVMLMVRRRSDSTSALLEKSEP</sequence>
<dbReference type="Pfam" id="PF00067">
    <property type="entry name" value="p450"/>
    <property type="match status" value="1"/>
</dbReference>
<keyword evidence="10" id="KW-1133">Transmembrane helix</keyword>
<dbReference type="PROSITE" id="PS00086">
    <property type="entry name" value="CYTOCHROME_P450"/>
    <property type="match status" value="1"/>
</dbReference>
<dbReference type="GO" id="GO:0020037">
    <property type="term" value="F:heme binding"/>
    <property type="evidence" value="ECO:0007669"/>
    <property type="project" value="InterPro"/>
</dbReference>
<dbReference type="CDD" id="cd11041">
    <property type="entry name" value="CYP503A1-like"/>
    <property type="match status" value="1"/>
</dbReference>
<evidence type="ECO:0000256" key="3">
    <source>
        <dbReference type="ARBA" id="ARBA00022617"/>
    </source>
</evidence>
<evidence type="ECO:0000256" key="5">
    <source>
        <dbReference type="ARBA" id="ARBA00023002"/>
    </source>
</evidence>
<name>A0A5N7C5S8_PETAA</name>
<dbReference type="Gene3D" id="1.10.630.10">
    <property type="entry name" value="Cytochrome P450"/>
    <property type="match status" value="1"/>
</dbReference>
<keyword evidence="3 8" id="KW-0349">Heme</keyword>
<dbReference type="GO" id="GO:0005506">
    <property type="term" value="F:iron ion binding"/>
    <property type="evidence" value="ECO:0007669"/>
    <property type="project" value="InterPro"/>
</dbReference>
<proteinExistence type="inferred from homology"/>
<evidence type="ECO:0000256" key="4">
    <source>
        <dbReference type="ARBA" id="ARBA00022723"/>
    </source>
</evidence>
<comment type="cofactor">
    <cofactor evidence="1 8">
        <name>heme</name>
        <dbReference type="ChEBI" id="CHEBI:30413"/>
    </cofactor>
</comment>
<dbReference type="PANTHER" id="PTHR46206:SF2">
    <property type="entry name" value="CYTOCHROME P450 MONOOXYGENASE AUSG-RELATED"/>
    <property type="match status" value="1"/>
</dbReference>
<organism evidence="11">
    <name type="scientific">Petromyces alliaceus</name>
    <name type="common">Aspergillus alliaceus</name>
    <dbReference type="NCBI Taxonomy" id="209559"/>
    <lineage>
        <taxon>Eukaryota</taxon>
        <taxon>Fungi</taxon>
        <taxon>Dikarya</taxon>
        <taxon>Ascomycota</taxon>
        <taxon>Pezizomycotina</taxon>
        <taxon>Eurotiomycetes</taxon>
        <taxon>Eurotiomycetidae</taxon>
        <taxon>Eurotiales</taxon>
        <taxon>Aspergillaceae</taxon>
        <taxon>Aspergillus</taxon>
        <taxon>Aspergillus subgen. Circumdati</taxon>
    </lineage>
</organism>
<evidence type="ECO:0000256" key="7">
    <source>
        <dbReference type="ARBA" id="ARBA00023033"/>
    </source>
</evidence>
<keyword evidence="7 9" id="KW-0503">Monooxygenase</keyword>
<gene>
    <name evidence="11" type="ORF">BDV23DRAFT_184383</name>
</gene>
<evidence type="ECO:0000256" key="10">
    <source>
        <dbReference type="SAM" id="Phobius"/>
    </source>
</evidence>
<dbReference type="SUPFAM" id="SSF48264">
    <property type="entry name" value="Cytochrome P450"/>
    <property type="match status" value="1"/>
</dbReference>
<dbReference type="GO" id="GO:0019748">
    <property type="term" value="P:secondary metabolic process"/>
    <property type="evidence" value="ECO:0007669"/>
    <property type="project" value="UniProtKB-ARBA"/>
</dbReference>
<evidence type="ECO:0000256" key="1">
    <source>
        <dbReference type="ARBA" id="ARBA00001971"/>
    </source>
</evidence>
<dbReference type="GO" id="GO:0016705">
    <property type="term" value="F:oxidoreductase activity, acting on paired donors, with incorporation or reduction of molecular oxygen"/>
    <property type="evidence" value="ECO:0007669"/>
    <property type="project" value="InterPro"/>
</dbReference>
<dbReference type="OrthoDB" id="1844152at2759"/>
<reference evidence="11" key="1">
    <citation type="submission" date="2019-04" db="EMBL/GenBank/DDBJ databases">
        <title>Friends and foes A comparative genomics studyof 23 Aspergillus species from section Flavi.</title>
        <authorList>
            <consortium name="DOE Joint Genome Institute"/>
            <person name="Kjaerbolling I."/>
            <person name="Vesth T."/>
            <person name="Frisvad J.C."/>
            <person name="Nybo J.L."/>
            <person name="Theobald S."/>
            <person name="Kildgaard S."/>
            <person name="Isbrandt T."/>
            <person name="Kuo A."/>
            <person name="Sato A."/>
            <person name="Lyhne E.K."/>
            <person name="Kogle M.E."/>
            <person name="Wiebenga A."/>
            <person name="Kun R.S."/>
            <person name="Lubbers R.J."/>
            <person name="Makela M.R."/>
            <person name="Barry K."/>
            <person name="Chovatia M."/>
            <person name="Clum A."/>
            <person name="Daum C."/>
            <person name="Haridas S."/>
            <person name="He G."/>
            <person name="LaButti K."/>
            <person name="Lipzen A."/>
            <person name="Mondo S."/>
            <person name="Riley R."/>
            <person name="Salamov A."/>
            <person name="Simmons B.A."/>
            <person name="Magnuson J.K."/>
            <person name="Henrissat B."/>
            <person name="Mortensen U.H."/>
            <person name="Larsen T.O."/>
            <person name="Devries R.P."/>
            <person name="Grigoriev I.V."/>
            <person name="Machida M."/>
            <person name="Baker S.E."/>
            <person name="Andersen M.R."/>
        </authorList>
    </citation>
    <scope>NUCLEOTIDE SEQUENCE [LARGE SCALE GENOMIC DNA]</scope>
    <source>
        <strain evidence="11">IBT 14317</strain>
    </source>
</reference>
<evidence type="ECO:0000256" key="6">
    <source>
        <dbReference type="ARBA" id="ARBA00023004"/>
    </source>
</evidence>
<dbReference type="Proteomes" id="UP000326877">
    <property type="component" value="Unassembled WGS sequence"/>
</dbReference>
<protein>
    <submittedName>
        <fullName evidence="11">Cytochrome P450</fullName>
    </submittedName>
</protein>